<dbReference type="RefSeq" id="WP_281397016.1">
    <property type="nucleotide sequence ID" value="NZ_JACIJC010000001.1"/>
</dbReference>
<dbReference type="Proteomes" id="UP000549617">
    <property type="component" value="Unassembled WGS sequence"/>
</dbReference>
<gene>
    <name evidence="2" type="ORF">FHS49_000229</name>
</gene>
<keyword evidence="3" id="KW-1185">Reference proteome</keyword>
<protein>
    <submittedName>
        <fullName evidence="2">Uncharacterized protein</fullName>
    </submittedName>
</protein>
<accession>A0A7W9AER6</accession>
<keyword evidence="1" id="KW-0812">Transmembrane</keyword>
<evidence type="ECO:0000313" key="3">
    <source>
        <dbReference type="Proteomes" id="UP000549617"/>
    </source>
</evidence>
<organism evidence="2 3">
    <name type="scientific">Sphingobium boeckii</name>
    <dbReference type="NCBI Taxonomy" id="1082345"/>
    <lineage>
        <taxon>Bacteria</taxon>
        <taxon>Pseudomonadati</taxon>
        <taxon>Pseudomonadota</taxon>
        <taxon>Alphaproteobacteria</taxon>
        <taxon>Sphingomonadales</taxon>
        <taxon>Sphingomonadaceae</taxon>
        <taxon>Sphingobium</taxon>
    </lineage>
</organism>
<comment type="caution">
    <text evidence="2">The sequence shown here is derived from an EMBL/GenBank/DDBJ whole genome shotgun (WGS) entry which is preliminary data.</text>
</comment>
<dbReference type="AlphaFoldDB" id="A0A7W9AER6"/>
<dbReference type="EMBL" id="JACIJC010000001">
    <property type="protein sequence ID" value="MBB5684238.1"/>
    <property type="molecule type" value="Genomic_DNA"/>
</dbReference>
<proteinExistence type="predicted"/>
<evidence type="ECO:0000256" key="1">
    <source>
        <dbReference type="SAM" id="Phobius"/>
    </source>
</evidence>
<reference evidence="2 3" key="1">
    <citation type="submission" date="2020-08" db="EMBL/GenBank/DDBJ databases">
        <title>Genomic Encyclopedia of Type Strains, Phase IV (KMG-IV): sequencing the most valuable type-strain genomes for metagenomic binning, comparative biology and taxonomic classification.</title>
        <authorList>
            <person name="Goeker M."/>
        </authorList>
    </citation>
    <scope>NUCLEOTIDE SEQUENCE [LARGE SCALE GENOMIC DNA]</scope>
    <source>
        <strain evidence="2 3">DSM 25079</strain>
    </source>
</reference>
<feature type="transmembrane region" description="Helical" evidence="1">
    <location>
        <begin position="12"/>
        <end position="31"/>
    </location>
</feature>
<name>A0A7W9AER6_9SPHN</name>
<keyword evidence="1" id="KW-1133">Transmembrane helix</keyword>
<evidence type="ECO:0000313" key="2">
    <source>
        <dbReference type="EMBL" id="MBB5684238.1"/>
    </source>
</evidence>
<keyword evidence="1" id="KW-0472">Membrane</keyword>
<sequence length="43" mass="4351">MTFNLDALQRAAFSLVGALFLATVFVGSAVVPSETVVAVAPVA</sequence>